<reference evidence="1 2" key="1">
    <citation type="submission" date="2018-02" db="EMBL/GenBank/DDBJ databases">
        <title>Genome sequence of Desulfovibrio carbinolicus DSM 3852.</title>
        <authorList>
            <person name="Wilbanks E."/>
            <person name="Skennerton C.T."/>
            <person name="Orphan V.J."/>
        </authorList>
    </citation>
    <scope>NUCLEOTIDE SEQUENCE [LARGE SCALE GENOMIC DNA]</scope>
    <source>
        <strain evidence="1 2">DSM 3852</strain>
    </source>
</reference>
<dbReference type="Gene3D" id="1.25.40.10">
    <property type="entry name" value="Tetratricopeptide repeat domain"/>
    <property type="match status" value="1"/>
</dbReference>
<gene>
    <name evidence="1" type="ORF">C3Y92_14305</name>
</gene>
<dbReference type="SUPFAM" id="SSF48452">
    <property type="entry name" value="TPR-like"/>
    <property type="match status" value="1"/>
</dbReference>
<dbReference type="EMBL" id="CP026538">
    <property type="protein sequence ID" value="QAZ68331.1"/>
    <property type="molecule type" value="Genomic_DNA"/>
</dbReference>
<dbReference type="RefSeq" id="WP_129353724.1">
    <property type="nucleotide sequence ID" value="NZ_CP026538.1"/>
</dbReference>
<evidence type="ECO:0000313" key="2">
    <source>
        <dbReference type="Proteomes" id="UP000293296"/>
    </source>
</evidence>
<evidence type="ECO:0000313" key="1">
    <source>
        <dbReference type="EMBL" id="QAZ68331.1"/>
    </source>
</evidence>
<organism evidence="1 2">
    <name type="scientific">Solidesulfovibrio carbinolicus</name>
    <dbReference type="NCBI Taxonomy" id="296842"/>
    <lineage>
        <taxon>Bacteria</taxon>
        <taxon>Pseudomonadati</taxon>
        <taxon>Thermodesulfobacteriota</taxon>
        <taxon>Desulfovibrionia</taxon>
        <taxon>Desulfovibrionales</taxon>
        <taxon>Desulfovibrionaceae</taxon>
        <taxon>Solidesulfovibrio</taxon>
    </lineage>
</organism>
<accession>A0A4P6HMC0</accession>
<sequence length="423" mass="42970">MSADWVRLAPDTPAAHAALKQARELTRAGDHALALDVLAGPAVRGTPLGRLLRADLLLALGRAEAALAATEAVAREHGGTGQGLLCAGQARLALGDRAGAAEAFARAGAADPGRIAARVNAVALAGPPASLAPASRPAVAVTSLPPTAGQRCRQALASWRAAGFATIVSVNADAEIAALAERFPDVAFVAARETAKAHYGRACPAVGELLAAGAEVGAPAVAVLNADIVLAAGADFAARLATAARGGLVAACRVDVGPDAPGQPRPAFSYYYDVGFDLCAVDAAYADRPELEGFWLGLPWWDYALPLAVARAGGTPRFCAAPVLVHAAHGAAWSHRGFLALGRRFAGRFWPGMAEELLGGCGLVADAGPEAWLAALGGRVAGLIRHAPDAGLWDRVGFCPHDPAYAASAPALTQVDPDATPPR</sequence>
<dbReference type="KEGG" id="dcb:C3Y92_14305"/>
<dbReference type="Proteomes" id="UP000293296">
    <property type="component" value="Chromosome"/>
</dbReference>
<dbReference type="InterPro" id="IPR011990">
    <property type="entry name" value="TPR-like_helical_dom_sf"/>
</dbReference>
<dbReference type="OrthoDB" id="1679654at2"/>
<name>A0A4P6HMC0_9BACT</name>
<keyword evidence="2" id="KW-1185">Reference proteome</keyword>
<proteinExistence type="predicted"/>
<protein>
    <submittedName>
        <fullName evidence="1">Uncharacterized protein</fullName>
    </submittedName>
</protein>
<dbReference type="AlphaFoldDB" id="A0A4P6HMC0"/>